<feature type="domain" description="Alcohol dehydrogenase-like C-terminal" evidence="4">
    <location>
        <begin position="191"/>
        <end position="298"/>
    </location>
</feature>
<keyword evidence="3" id="KW-0862">Zinc</keyword>
<dbReference type="InterPro" id="IPR013154">
    <property type="entry name" value="ADH-like_N"/>
</dbReference>
<evidence type="ECO:0000259" key="5">
    <source>
        <dbReference type="Pfam" id="PF08240"/>
    </source>
</evidence>
<evidence type="ECO:0000259" key="4">
    <source>
        <dbReference type="Pfam" id="PF00107"/>
    </source>
</evidence>
<dbReference type="OrthoDB" id="442947at2759"/>
<feature type="domain" description="Alcohol dehydrogenase-like N-terminal" evidence="5">
    <location>
        <begin position="31"/>
        <end position="138"/>
    </location>
</feature>
<dbReference type="Gene3D" id="3.40.50.720">
    <property type="entry name" value="NAD(P)-binding Rossmann-like Domain"/>
    <property type="match status" value="1"/>
</dbReference>
<organism evidence="6 7">
    <name type="scientific">Plectosphaerella plurivora</name>
    <dbReference type="NCBI Taxonomy" id="936078"/>
    <lineage>
        <taxon>Eukaryota</taxon>
        <taxon>Fungi</taxon>
        <taxon>Dikarya</taxon>
        <taxon>Ascomycota</taxon>
        <taxon>Pezizomycotina</taxon>
        <taxon>Sordariomycetes</taxon>
        <taxon>Hypocreomycetidae</taxon>
        <taxon>Glomerellales</taxon>
        <taxon>Plectosphaerellaceae</taxon>
        <taxon>Plectosphaerella</taxon>
    </lineage>
</organism>
<dbReference type="SUPFAM" id="SSF50129">
    <property type="entry name" value="GroES-like"/>
    <property type="match status" value="1"/>
</dbReference>
<dbReference type="InterPro" id="IPR013149">
    <property type="entry name" value="ADH-like_C"/>
</dbReference>
<keyword evidence="2" id="KW-0479">Metal-binding</keyword>
<dbReference type="EMBL" id="JAGSXJ010000021">
    <property type="protein sequence ID" value="KAH6678766.1"/>
    <property type="molecule type" value="Genomic_DNA"/>
</dbReference>
<reference evidence="6" key="1">
    <citation type="journal article" date="2021" name="Nat. Commun.">
        <title>Genetic determinants of endophytism in the Arabidopsis root mycobiome.</title>
        <authorList>
            <person name="Mesny F."/>
            <person name="Miyauchi S."/>
            <person name="Thiergart T."/>
            <person name="Pickel B."/>
            <person name="Atanasova L."/>
            <person name="Karlsson M."/>
            <person name="Huettel B."/>
            <person name="Barry K.W."/>
            <person name="Haridas S."/>
            <person name="Chen C."/>
            <person name="Bauer D."/>
            <person name="Andreopoulos W."/>
            <person name="Pangilinan J."/>
            <person name="LaButti K."/>
            <person name="Riley R."/>
            <person name="Lipzen A."/>
            <person name="Clum A."/>
            <person name="Drula E."/>
            <person name="Henrissat B."/>
            <person name="Kohler A."/>
            <person name="Grigoriev I.V."/>
            <person name="Martin F.M."/>
            <person name="Hacquard S."/>
        </authorList>
    </citation>
    <scope>NUCLEOTIDE SEQUENCE</scope>
    <source>
        <strain evidence="6">MPI-SDFR-AT-0117</strain>
    </source>
</reference>
<dbReference type="PANTHER" id="PTHR42813:SF2">
    <property type="entry name" value="DEHYDROGENASE, ZINC-CONTAINING, PUTATIVE (AFU_ORTHOLOGUE AFUA_2G02810)-RELATED"/>
    <property type="match status" value="1"/>
</dbReference>
<evidence type="ECO:0000313" key="6">
    <source>
        <dbReference type="EMBL" id="KAH6678766.1"/>
    </source>
</evidence>
<dbReference type="Proteomes" id="UP000770015">
    <property type="component" value="Unassembled WGS sequence"/>
</dbReference>
<dbReference type="InterPro" id="IPR036291">
    <property type="entry name" value="NAD(P)-bd_dom_sf"/>
</dbReference>
<protein>
    <submittedName>
        <fullName evidence="6">Chaperonin 10-like protein</fullName>
    </submittedName>
</protein>
<comment type="caution">
    <text evidence="6">The sequence shown here is derived from an EMBL/GenBank/DDBJ whole genome shotgun (WGS) entry which is preliminary data.</text>
</comment>
<dbReference type="PANTHER" id="PTHR42813">
    <property type="entry name" value="ZINC-TYPE ALCOHOL DEHYDROGENASE-LIKE"/>
    <property type="match status" value="1"/>
</dbReference>
<evidence type="ECO:0000256" key="3">
    <source>
        <dbReference type="ARBA" id="ARBA00022833"/>
    </source>
</evidence>
<sequence length="354" mass="37548">MTEQETMRAVVFDGVGKVSVVRRPVPRIQAPGDAIIKVGVAALCGSDLHWYRGHMDIPTGFIPGHEFTGAIHELGTEVGGFSVGDAVVATFSTQCGECFYCQKGQTSRCGKGYLFGNSAGTMSIDGGQAEYVRVPQATSTLFLRPPSIPESLLVLMGDIFPTGYFAASRFLKHLPAAEAKSTVVAVVGCGPVGICAVAAALTWADTVFAIDPVAERVAEAGRIGAIPLTLGDDTAARIREATGGRGADVALEVVGMPDAMRLCIDMVRPFGHVSSVGVQTADLTLHGPTLYSKNITIAWGRCPVRGVFTDALACLEQVQDKVAFLCETRMSLDDAVEAYRLFNDRKVHKVLLTP</sequence>
<dbReference type="SUPFAM" id="SSF51735">
    <property type="entry name" value="NAD(P)-binding Rossmann-fold domains"/>
    <property type="match status" value="1"/>
</dbReference>
<dbReference type="CDD" id="cd08284">
    <property type="entry name" value="FDH_like_2"/>
    <property type="match status" value="1"/>
</dbReference>
<evidence type="ECO:0000256" key="1">
    <source>
        <dbReference type="ARBA" id="ARBA00001947"/>
    </source>
</evidence>
<dbReference type="InterPro" id="IPR011032">
    <property type="entry name" value="GroES-like_sf"/>
</dbReference>
<dbReference type="GO" id="GO:0046872">
    <property type="term" value="F:metal ion binding"/>
    <property type="evidence" value="ECO:0007669"/>
    <property type="project" value="UniProtKB-KW"/>
</dbReference>
<dbReference type="AlphaFoldDB" id="A0A9P9A7H8"/>
<keyword evidence="7" id="KW-1185">Reference proteome</keyword>
<dbReference type="Gene3D" id="3.90.180.10">
    <property type="entry name" value="Medium-chain alcohol dehydrogenases, catalytic domain"/>
    <property type="match status" value="1"/>
</dbReference>
<proteinExistence type="predicted"/>
<dbReference type="Pfam" id="PF00107">
    <property type="entry name" value="ADH_zinc_N"/>
    <property type="match status" value="1"/>
</dbReference>
<dbReference type="Pfam" id="PF08240">
    <property type="entry name" value="ADH_N"/>
    <property type="match status" value="1"/>
</dbReference>
<gene>
    <name evidence="6" type="ORF">F5X68DRAFT_245155</name>
</gene>
<accession>A0A9P9A7H8</accession>
<evidence type="ECO:0000256" key="2">
    <source>
        <dbReference type="ARBA" id="ARBA00022723"/>
    </source>
</evidence>
<comment type="cofactor">
    <cofactor evidence="1">
        <name>Zn(2+)</name>
        <dbReference type="ChEBI" id="CHEBI:29105"/>
    </cofactor>
</comment>
<name>A0A9P9A7H8_9PEZI</name>
<evidence type="ECO:0000313" key="7">
    <source>
        <dbReference type="Proteomes" id="UP000770015"/>
    </source>
</evidence>